<dbReference type="CDD" id="cd00093">
    <property type="entry name" value="HTH_XRE"/>
    <property type="match status" value="1"/>
</dbReference>
<dbReference type="InterPro" id="IPR010982">
    <property type="entry name" value="Lambda_DNA-bd_dom_sf"/>
</dbReference>
<evidence type="ECO:0000256" key="1">
    <source>
        <dbReference type="ARBA" id="ARBA00023015"/>
    </source>
</evidence>
<name>A0A376BKJ4_9NEIS</name>
<dbReference type="GO" id="GO:0003677">
    <property type="term" value="F:DNA binding"/>
    <property type="evidence" value="ECO:0007669"/>
    <property type="project" value="UniProtKB-KW"/>
</dbReference>
<keyword evidence="2" id="KW-0238">DNA-binding</keyword>
<gene>
    <name evidence="5" type="ORF">NCTC10283_00380</name>
</gene>
<organism evidence="5 6">
    <name type="scientific">Alysiella crassa</name>
    <dbReference type="NCBI Taxonomy" id="153491"/>
    <lineage>
        <taxon>Bacteria</taxon>
        <taxon>Pseudomonadati</taxon>
        <taxon>Pseudomonadota</taxon>
        <taxon>Betaproteobacteria</taxon>
        <taxon>Neisseriales</taxon>
        <taxon>Neisseriaceae</taxon>
        <taxon>Alysiella</taxon>
    </lineage>
</organism>
<dbReference type="Gene3D" id="1.10.260.40">
    <property type="entry name" value="lambda repressor-like DNA-binding domains"/>
    <property type="match status" value="1"/>
</dbReference>
<accession>A0A376BKJ4</accession>
<dbReference type="SMART" id="SM00530">
    <property type="entry name" value="HTH_XRE"/>
    <property type="match status" value="1"/>
</dbReference>
<keyword evidence="6" id="KW-1185">Reference proteome</keyword>
<dbReference type="GO" id="GO:0003700">
    <property type="term" value="F:DNA-binding transcription factor activity"/>
    <property type="evidence" value="ECO:0007669"/>
    <property type="project" value="TreeGrafter"/>
</dbReference>
<protein>
    <submittedName>
        <fullName evidence="5">Anaerobic benzoate catabolism transcriptional regulator</fullName>
    </submittedName>
</protein>
<dbReference type="GO" id="GO:0005829">
    <property type="term" value="C:cytosol"/>
    <property type="evidence" value="ECO:0007669"/>
    <property type="project" value="TreeGrafter"/>
</dbReference>
<evidence type="ECO:0000259" key="4">
    <source>
        <dbReference type="PROSITE" id="PS50943"/>
    </source>
</evidence>
<evidence type="ECO:0000313" key="6">
    <source>
        <dbReference type="Proteomes" id="UP000254209"/>
    </source>
</evidence>
<evidence type="ECO:0000256" key="2">
    <source>
        <dbReference type="ARBA" id="ARBA00023125"/>
    </source>
</evidence>
<dbReference type="PANTHER" id="PTHR46797:SF23">
    <property type="entry name" value="HTH-TYPE TRANSCRIPTIONAL REGULATOR SUTR"/>
    <property type="match status" value="1"/>
</dbReference>
<evidence type="ECO:0000256" key="3">
    <source>
        <dbReference type="ARBA" id="ARBA00023163"/>
    </source>
</evidence>
<dbReference type="STRING" id="1120980.GCA_000745955_02555"/>
<dbReference type="PROSITE" id="PS50943">
    <property type="entry name" value="HTH_CROC1"/>
    <property type="match status" value="1"/>
</dbReference>
<dbReference type="Proteomes" id="UP000254209">
    <property type="component" value="Unassembled WGS sequence"/>
</dbReference>
<keyword evidence="1" id="KW-0805">Transcription regulation</keyword>
<dbReference type="InterPro" id="IPR001387">
    <property type="entry name" value="Cro/C1-type_HTH"/>
</dbReference>
<feature type="domain" description="HTH cro/C1-type" evidence="4">
    <location>
        <begin position="31"/>
        <end position="85"/>
    </location>
</feature>
<evidence type="ECO:0000313" key="5">
    <source>
        <dbReference type="EMBL" id="SSY70297.1"/>
    </source>
</evidence>
<dbReference type="InterPro" id="IPR050807">
    <property type="entry name" value="TransReg_Diox_bact_type"/>
</dbReference>
<sequence>MIVTRILFFNNAGMEKQNTPHFYRLIFAENMRRIRRLKEISQEELAFDAQISKTYVCEIERGSRAVSIDVMGRIADALQMPLSELLNKSE</sequence>
<dbReference type="SUPFAM" id="SSF47413">
    <property type="entry name" value="lambda repressor-like DNA-binding domains"/>
    <property type="match status" value="1"/>
</dbReference>
<reference evidence="5 6" key="1">
    <citation type="submission" date="2018-06" db="EMBL/GenBank/DDBJ databases">
        <authorList>
            <consortium name="Pathogen Informatics"/>
            <person name="Doyle S."/>
        </authorList>
    </citation>
    <scope>NUCLEOTIDE SEQUENCE [LARGE SCALE GENOMIC DNA]</scope>
    <source>
        <strain evidence="5 6">NCTC10283</strain>
    </source>
</reference>
<dbReference type="EMBL" id="UFSO01000002">
    <property type="protein sequence ID" value="SSY70297.1"/>
    <property type="molecule type" value="Genomic_DNA"/>
</dbReference>
<proteinExistence type="predicted"/>
<dbReference type="Pfam" id="PF01381">
    <property type="entry name" value="HTH_3"/>
    <property type="match status" value="1"/>
</dbReference>
<dbReference type="AlphaFoldDB" id="A0A376BKJ4"/>
<dbReference type="PANTHER" id="PTHR46797">
    <property type="entry name" value="HTH-TYPE TRANSCRIPTIONAL REGULATOR"/>
    <property type="match status" value="1"/>
</dbReference>
<keyword evidence="3" id="KW-0804">Transcription</keyword>